<dbReference type="SUPFAM" id="SSF52540">
    <property type="entry name" value="P-loop containing nucleoside triphosphate hydrolases"/>
    <property type="match status" value="1"/>
</dbReference>
<evidence type="ECO:0008006" key="7">
    <source>
        <dbReference type="Google" id="ProtNLM"/>
    </source>
</evidence>
<dbReference type="PANTHER" id="PTHR47962">
    <property type="entry name" value="ATP-DEPENDENT HELICASE LHR-RELATED-RELATED"/>
    <property type="match status" value="1"/>
</dbReference>
<proteinExistence type="predicted"/>
<comment type="caution">
    <text evidence="5">The sequence shown here is derived from an EMBL/GenBank/DDBJ whole genome shotgun (WGS) entry which is preliminary data.</text>
</comment>
<gene>
    <name evidence="5" type="ORF">GP2_055_00180</name>
</gene>
<dbReference type="InterPro" id="IPR011545">
    <property type="entry name" value="DEAD/DEAH_box_helicase_dom"/>
</dbReference>
<dbReference type="Proteomes" id="UP000035021">
    <property type="component" value="Unassembled WGS sequence"/>
</dbReference>
<keyword evidence="2" id="KW-0067">ATP-binding</keyword>
<evidence type="ECO:0000256" key="2">
    <source>
        <dbReference type="ARBA" id="ARBA00022840"/>
    </source>
</evidence>
<dbReference type="SMART" id="SM00487">
    <property type="entry name" value="DEXDc"/>
    <property type="match status" value="1"/>
</dbReference>
<feature type="domain" description="Helicase C-terminal" evidence="4">
    <location>
        <begin position="510"/>
        <end position="679"/>
    </location>
</feature>
<dbReference type="InterPro" id="IPR014001">
    <property type="entry name" value="Helicase_ATP-bd"/>
</dbReference>
<evidence type="ECO:0000259" key="4">
    <source>
        <dbReference type="PROSITE" id="PS51194"/>
    </source>
</evidence>
<reference evidence="5 6" key="1">
    <citation type="submission" date="2013-02" db="EMBL/GenBank/DDBJ databases">
        <title>Whole genome shotgun sequence of Gordonia paraffinivorans NBRC 108238.</title>
        <authorList>
            <person name="Isaki-Nakamura S."/>
            <person name="Hosoyama A."/>
            <person name="Tsuchikane K."/>
            <person name="Ando Y."/>
            <person name="Baba S."/>
            <person name="Ohji S."/>
            <person name="Hamada M."/>
            <person name="Tamura T."/>
            <person name="Yamazoe A."/>
            <person name="Yamazaki S."/>
            <person name="Fujita N."/>
        </authorList>
    </citation>
    <scope>NUCLEOTIDE SEQUENCE [LARGE SCALE GENOMIC DNA]</scope>
    <source>
        <strain evidence="5 6">NBRC 108238</strain>
    </source>
</reference>
<dbReference type="EMBL" id="BAOQ01000055">
    <property type="protein sequence ID" value="GAC86134.1"/>
    <property type="molecule type" value="Genomic_DNA"/>
</dbReference>
<dbReference type="PROSITE" id="PS51194">
    <property type="entry name" value="HELICASE_CTER"/>
    <property type="match status" value="1"/>
</dbReference>
<dbReference type="InterPro" id="IPR001650">
    <property type="entry name" value="Helicase_C-like"/>
</dbReference>
<dbReference type="PANTHER" id="PTHR47962:SF5">
    <property type="entry name" value="ATP-DEPENDENT HELICASE LHR-RELATED"/>
    <property type="match status" value="1"/>
</dbReference>
<dbReference type="Pfam" id="PF00271">
    <property type="entry name" value="Helicase_C"/>
    <property type="match status" value="1"/>
</dbReference>
<keyword evidence="1" id="KW-0547">Nucleotide-binding</keyword>
<dbReference type="NCBIfam" id="NF041067">
    <property type="entry name" value="DpdJ"/>
    <property type="match status" value="1"/>
</dbReference>
<evidence type="ECO:0000313" key="6">
    <source>
        <dbReference type="Proteomes" id="UP000035021"/>
    </source>
</evidence>
<protein>
    <recommendedName>
        <fullName evidence="7">DEAD/DEAH box helicase</fullName>
    </recommendedName>
</protein>
<dbReference type="RefSeq" id="WP_006902411.1">
    <property type="nucleotide sequence ID" value="NZ_BAOQ01000055.1"/>
</dbReference>
<dbReference type="Pfam" id="PF00270">
    <property type="entry name" value="DEAD"/>
    <property type="match status" value="1"/>
</dbReference>
<organism evidence="5 6">
    <name type="scientific">Gordonia paraffinivorans NBRC 108238</name>
    <dbReference type="NCBI Taxonomy" id="1223543"/>
    <lineage>
        <taxon>Bacteria</taxon>
        <taxon>Bacillati</taxon>
        <taxon>Actinomycetota</taxon>
        <taxon>Actinomycetes</taxon>
        <taxon>Mycobacteriales</taxon>
        <taxon>Gordoniaceae</taxon>
        <taxon>Gordonia</taxon>
    </lineage>
</organism>
<name>A0ABQ0IRE5_9ACTN</name>
<dbReference type="InterPro" id="IPR052511">
    <property type="entry name" value="ATP-dep_Helicase"/>
</dbReference>
<keyword evidence="6" id="KW-1185">Reference proteome</keyword>
<evidence type="ECO:0000256" key="1">
    <source>
        <dbReference type="ARBA" id="ARBA00022741"/>
    </source>
</evidence>
<dbReference type="Gene3D" id="3.40.50.300">
    <property type="entry name" value="P-loop containing nucleotide triphosphate hydrolases"/>
    <property type="match status" value="3"/>
</dbReference>
<dbReference type="PROSITE" id="PS51192">
    <property type="entry name" value="HELICASE_ATP_BIND_1"/>
    <property type="match status" value="1"/>
</dbReference>
<sequence length="1465" mass="163368">MTAGDWPGIPELLDRLEDRELRLLSWGVVDGFLSQTDVELAIEEQLAADVRSGERELHTVEAYLDALIDRCLLWRVPAPTPRYRTRLGETLRLLRLLRQLWPPRDESVPYWWRNSAPLVADYRLRVAPRRYPRRSVAVDDAVEMLKDVPAWNSELVDLFARIVRGSKLADFQVRATRSVLGALSNPRASARIVTAGTGSGKTLAFYLPALLDIAATIGEQRVGPHTIALYPRNELLRDQAREALKTVTRLWVVGDVEGRPIRIGVLYGDTPWDATGIVSNRWSRWQAHGKGLECPYFSCPDDSCMGKLVWSERDMRRGNEQLGCVKCGYTTAPGSIALTRTSMVEDPPDILFTSTEMLSQQATSHKLGRMLGWRGWNGTRLLLLDEVHTYVGVHGAQVALMLRRWRHANRRGRSMSPVMVGLSATLRNAGEFFSDLTGVDRSNVEVIAPEENELLPISREYGIVLRGDPVSGTSLLSTTIQTLMLLGRCLDLRPGIFGSVGFAFTDNLDVVNRLYDNLRDAEGALASGRARGKALAELRKPESPQSTARYQDGQSWDLPSRLRRMDRPLQVARTSSQDVGVDVMADIVTATSSLEVGFNDPRVGLVVQHKAPRDQASFLQRRGRAGRQLEMRPITVVVLSDYGRDRVSYQTYERLLDPEIDARSLPVANRFVVKMQATHSLLDWLADRTGRDARALLSPPTTGASDGGVSEVTDLLSRLVDDVDTQRDLAEHLRWALVLSEDEVQAALWEEPRSVMLSVVPTALRRLESRWHALPGDADPGAMARTPLPEFMTQSMFAPLNTPDVELVLPAPVSDTTPALPILQTLREAVPGRVSRRYGYANAKARTWLPVPRDGDRLELTTFVERGHSLGWWATDDGQSCRVVRPLAIRLEEPPPNVADTSNSYPVWKSFFDFDVASLVAVDVPTPSAWTRFVETCGFGLHAAGNPLTVRRMTVGSDGELLLTDGTRKPIHVRYTHDGSPAALGYELDVDAMVISGQLVRDREALIPGFAGSPEWRTLAFKRRVIEDPRLDDIANVFQRQWLCEVVLNAFVSAGLKGEDPQDITRELATGRWADQLADFLSMAYRTDDVSDSQSGPARVLADLQTLSKHPTVREVVEEHVGLLASETLESSTADLLDRVFVDTLGNAVLAAVEEWFPDADERDLTVDVELNEDTHSYRIIASETAPGGLGHVEALHRRYVSDPRKFWDTVARMCSPTEAEDVDLAMRSVVSQIQGGNTPIADAVHRFRNAEEIVQMDDALSDLLRSWEQVNGPPGHLFVSTLATRLLRPGSTHQIDRVLSDIVNAWIESEMLLGVEIDSRAILFHAVRGTLGVELAPLSSDAVYSLLWLRGHQARNAQLEHWHPFRDNVVVERLVLFLAIQESVVSIDVRDSGWQEDFVSAVQERGRVELTAPYMERRMLAECMRQALITPLESSGLRIYARLVSIRQTNGFMHAQFTIAETQQ</sequence>
<dbReference type="InterPro" id="IPR027417">
    <property type="entry name" value="P-loop_NTPase"/>
</dbReference>
<feature type="domain" description="Helicase ATP-binding" evidence="3">
    <location>
        <begin position="182"/>
        <end position="444"/>
    </location>
</feature>
<accession>A0ABQ0IRE5</accession>
<evidence type="ECO:0000259" key="3">
    <source>
        <dbReference type="PROSITE" id="PS51192"/>
    </source>
</evidence>
<evidence type="ECO:0000313" key="5">
    <source>
        <dbReference type="EMBL" id="GAC86134.1"/>
    </source>
</evidence>